<protein>
    <recommendedName>
        <fullName evidence="2">DUF1501 domain-containing protein</fullName>
    </recommendedName>
</protein>
<dbReference type="EMBL" id="UINC01138985">
    <property type="protein sequence ID" value="SVD25262.1"/>
    <property type="molecule type" value="Genomic_DNA"/>
</dbReference>
<name>A0A382TU50_9ZZZZ</name>
<evidence type="ECO:0008006" key="2">
    <source>
        <dbReference type="Google" id="ProtNLM"/>
    </source>
</evidence>
<dbReference type="AlphaFoldDB" id="A0A382TU50"/>
<proteinExistence type="predicted"/>
<evidence type="ECO:0000313" key="1">
    <source>
        <dbReference type="EMBL" id="SVD25262.1"/>
    </source>
</evidence>
<accession>A0A382TU50</accession>
<dbReference type="InterPro" id="IPR010869">
    <property type="entry name" value="DUF1501"/>
</dbReference>
<organism evidence="1">
    <name type="scientific">marine metagenome</name>
    <dbReference type="NCBI Taxonomy" id="408172"/>
    <lineage>
        <taxon>unclassified sequences</taxon>
        <taxon>metagenomes</taxon>
        <taxon>ecological metagenomes</taxon>
    </lineage>
</organism>
<feature type="non-terminal residue" evidence="1">
    <location>
        <position position="299"/>
    </location>
</feature>
<sequence length="299" mass="32938">HFLAQNAMGIGGVALAWLLQREGLLAKPVKPDLETATHSLLPKQPHHPPRAKAMISCFMQGGPSQMDICDPKPMLDEWAGRDFPEKIKYDNAAQASSKVLASKWKFKKHGQCGMDFSELVPGFSEVADELCLIRSMHTGVNNHGQSIHAMNSGRTTKGRPALGSWLNYGLGTENQNLPAYMVLRDPANLPVEGVLNWSAGWLPSLYQGTVVRAREPRILNLDPPPHLRGKPQENFLDFLEKLNRDGKSKGELDLEARIASFELAARMQTAAADVMDISGESEATKKMYGIHDEATKDFG</sequence>
<reference evidence="1" key="1">
    <citation type="submission" date="2018-05" db="EMBL/GenBank/DDBJ databases">
        <authorList>
            <person name="Lanie J.A."/>
            <person name="Ng W.-L."/>
            <person name="Kazmierczak K.M."/>
            <person name="Andrzejewski T.M."/>
            <person name="Davidsen T.M."/>
            <person name="Wayne K.J."/>
            <person name="Tettelin H."/>
            <person name="Glass J.I."/>
            <person name="Rusch D."/>
            <person name="Podicherti R."/>
            <person name="Tsui H.-C.T."/>
            <person name="Winkler M.E."/>
        </authorList>
    </citation>
    <scope>NUCLEOTIDE SEQUENCE</scope>
</reference>
<dbReference type="Pfam" id="PF07394">
    <property type="entry name" value="DUF1501"/>
    <property type="match status" value="1"/>
</dbReference>
<feature type="non-terminal residue" evidence="1">
    <location>
        <position position="1"/>
    </location>
</feature>
<gene>
    <name evidence="1" type="ORF">METZ01_LOCUS378116</name>
</gene>